<dbReference type="EMBL" id="ACKO02000023">
    <property type="protein sequence ID" value="EET43266.1"/>
    <property type="molecule type" value="Genomic_DNA"/>
</dbReference>
<proteinExistence type="predicted"/>
<comment type="caution">
    <text evidence="1">The sequence shown here is derived from an EMBL/GenBank/DDBJ whole genome shotgun (WGS) entry which is preliminary data.</text>
</comment>
<dbReference type="Proteomes" id="UP000005365">
    <property type="component" value="Unassembled WGS sequence"/>
</dbReference>
<keyword evidence="2" id="KW-1185">Reference proteome</keyword>
<gene>
    <name evidence="1" type="ORF">NEISICOT_02956</name>
</gene>
<organism evidence="1 2">
    <name type="scientific">Neisseria sicca ATCC 29256</name>
    <dbReference type="NCBI Taxonomy" id="547045"/>
    <lineage>
        <taxon>Bacteria</taxon>
        <taxon>Pseudomonadati</taxon>
        <taxon>Pseudomonadota</taxon>
        <taxon>Betaproteobacteria</taxon>
        <taxon>Neisseriales</taxon>
        <taxon>Neisseriaceae</taxon>
        <taxon>Neisseria</taxon>
    </lineage>
</organism>
<accession>C6M8T0</accession>
<evidence type="ECO:0000313" key="1">
    <source>
        <dbReference type="EMBL" id="EET43266.1"/>
    </source>
</evidence>
<protein>
    <submittedName>
        <fullName evidence="1">Uncharacterized protein</fullName>
    </submittedName>
</protein>
<sequence length="141" mass="15112">MRHKGEQAVGVFGLDTESGAVGMAAYAFPVRVKLLFGVGFEQGRTGIAVDNHAFVFDQKGADGIARDGVATFGKMDAAGFLVVDFDGAEFDFAAEVLPCQFGDVHGDVHGQGMPHTDVVEDFFKRGLFVVEVGEVFFFEVV</sequence>
<evidence type="ECO:0000313" key="2">
    <source>
        <dbReference type="Proteomes" id="UP000005365"/>
    </source>
</evidence>
<reference evidence="1" key="1">
    <citation type="submission" date="2009-07" db="EMBL/GenBank/DDBJ databases">
        <authorList>
            <person name="Weinstock G."/>
            <person name="Sodergren E."/>
            <person name="Clifton S."/>
            <person name="Fulton L."/>
            <person name="Fulton B."/>
            <person name="Courtney L."/>
            <person name="Fronick C."/>
            <person name="Harrison M."/>
            <person name="Strong C."/>
            <person name="Farmer C."/>
            <person name="Delahaunty K."/>
            <person name="Markovic C."/>
            <person name="Hall O."/>
            <person name="Minx P."/>
            <person name="Tomlinson C."/>
            <person name="Mitreva M."/>
            <person name="Nelson J."/>
            <person name="Hou S."/>
            <person name="Wollam A."/>
            <person name="Pepin K.H."/>
            <person name="Johnson M."/>
            <person name="Bhonagiri V."/>
            <person name="Nash W.E."/>
            <person name="Warren W."/>
            <person name="Chinwalla A."/>
            <person name="Mardis E.R."/>
            <person name="Wilson R.K."/>
        </authorList>
    </citation>
    <scope>NUCLEOTIDE SEQUENCE [LARGE SCALE GENOMIC DNA]</scope>
    <source>
        <strain evidence="1">ATCC 29256</strain>
    </source>
</reference>
<name>C6M8T0_NEISI</name>
<dbReference type="AlphaFoldDB" id="C6M8T0"/>